<feature type="transmembrane region" description="Helical" evidence="1">
    <location>
        <begin position="140"/>
        <end position="156"/>
    </location>
</feature>
<sequence>MLPSEYTQRLEEFRKHIFALPTTELKYHLFLLLAAIEPINTPQTRDILALSIDLTVQCKNFLNPGQRADELQEQIELVNTKYGRLVRLIDKYNSSFVLYPHLLTIGSALLAITLGLFFAILGGITGVVQGIINQQNPLKYFALGTFVGLCLGGAIGNRTPEYLLEEPLFRKLKLVLNGLNLNLNQLTSSRKTIHDYLNEVLDDLLANYFNNDKEKLNHFLNSPASYTAGSHPAEFVSEHLRGTVGQHALIAVKIADKPPFALEFAISPSDLTRDLTQPISRQTTGRKIAEMMALHRQMQETHACTLHYMVNRMKPGETDCLAYVLRLTDGVNEPRPPIKRFYQQNGIGNFLSFFISHLSAFSEKEEQSIGVRPASGQTG</sequence>
<reference evidence="2 3" key="1">
    <citation type="submission" date="2017-02" db="EMBL/GenBank/DDBJ databases">
        <title>Legionella quilivanii strain from human: case report and whole genome sequencing analysis.</title>
        <authorList>
            <person name="Lalancette C."/>
            <person name="Leduc J.-M."/>
            <person name="Levesque S."/>
            <person name="Fournier E."/>
            <person name="Saoud J."/>
            <person name="Faucher S.P."/>
            <person name="Bernard K."/>
            <person name="Martineau C."/>
            <person name="Longtin J."/>
        </authorList>
    </citation>
    <scope>NUCLEOTIDE SEQUENCE [LARGE SCALE GENOMIC DNA]</scope>
    <source>
        <strain evidence="2 3">ID143958</strain>
    </source>
</reference>
<evidence type="ECO:0000313" key="3">
    <source>
        <dbReference type="Proteomes" id="UP000249458"/>
    </source>
</evidence>
<keyword evidence="1" id="KW-0812">Transmembrane</keyword>
<accession>A0A364LFM1</accession>
<organism evidence="2 3">
    <name type="scientific">Legionella quinlivanii</name>
    <dbReference type="NCBI Taxonomy" id="45073"/>
    <lineage>
        <taxon>Bacteria</taxon>
        <taxon>Pseudomonadati</taxon>
        <taxon>Pseudomonadota</taxon>
        <taxon>Gammaproteobacteria</taxon>
        <taxon>Legionellales</taxon>
        <taxon>Legionellaceae</taxon>
        <taxon>Legionella</taxon>
    </lineage>
</organism>
<feature type="transmembrane region" description="Helical" evidence="1">
    <location>
        <begin position="102"/>
        <end position="128"/>
    </location>
</feature>
<proteinExistence type="predicted"/>
<keyword evidence="1" id="KW-1133">Transmembrane helix</keyword>
<gene>
    <name evidence="2" type="ORF">B1207_14860</name>
</gene>
<protein>
    <submittedName>
        <fullName evidence="2">Uncharacterized protein</fullName>
    </submittedName>
</protein>
<name>A0A364LFM1_9GAMM</name>
<dbReference type="RefSeq" id="WP_112220667.1">
    <property type="nucleotide sequence ID" value="NZ_MVJN01000014.1"/>
</dbReference>
<dbReference type="AlphaFoldDB" id="A0A364LFM1"/>
<evidence type="ECO:0000313" key="2">
    <source>
        <dbReference type="EMBL" id="RAP34732.1"/>
    </source>
</evidence>
<dbReference type="EMBL" id="MVJN01000014">
    <property type="protein sequence ID" value="RAP34732.1"/>
    <property type="molecule type" value="Genomic_DNA"/>
</dbReference>
<keyword evidence="1" id="KW-0472">Membrane</keyword>
<dbReference type="Proteomes" id="UP000249458">
    <property type="component" value="Unassembled WGS sequence"/>
</dbReference>
<comment type="caution">
    <text evidence="2">The sequence shown here is derived from an EMBL/GenBank/DDBJ whole genome shotgun (WGS) entry which is preliminary data.</text>
</comment>
<evidence type="ECO:0000256" key="1">
    <source>
        <dbReference type="SAM" id="Phobius"/>
    </source>
</evidence>